<dbReference type="InterPro" id="IPR023213">
    <property type="entry name" value="CAT-like_dom_sf"/>
</dbReference>
<proteinExistence type="inferred from homology"/>
<dbReference type="PANTHER" id="PTHR31623:SF33">
    <property type="entry name" value="STEMMADENINE O-ACETYLTRANSFERASE-LIKE"/>
    <property type="match status" value="1"/>
</dbReference>
<dbReference type="EC" id="2.3.1.133" evidence="4"/>
<evidence type="ECO:0000256" key="2">
    <source>
        <dbReference type="ARBA" id="ARBA00022679"/>
    </source>
</evidence>
<keyword evidence="2 4" id="KW-0808">Transferase</keyword>
<dbReference type="PANTHER" id="PTHR31623">
    <property type="entry name" value="F21J9.9"/>
    <property type="match status" value="1"/>
</dbReference>
<dbReference type="EMBL" id="KN647595">
    <property type="protein sequence ID" value="KHN36442.1"/>
    <property type="molecule type" value="Genomic_DNA"/>
</dbReference>
<keyword evidence="6" id="KW-1185">Reference proteome</keyword>
<sequence length="466" mass="52070">MEVEIISTQCIKPSCTTPNHPNTYNLSILDQFMPSIYIPMVLFYSFAQSSQANIDSTITQQRLKQLKESLSQVLTHFYPFAGRVKDKFTIDCNDEGVHYTEAKVSCTLAEFFNQPNFSSLIHKLVPNQPIMELATEGYTAMVQVNCFACGGMVIGTLISHMIADGAGASFFLNSWGSNSNFSHQDAFDQFPNFDTPFPQNNNNYACPHDTNVMNLCGQFLNEGRVAMRRFLFDAEAISRLRAQGSSLTVQNPTRVEVVTSLLCKCTAKVFNANFGLERPTLITHAVNMRRRASPMFPKSCMGNFAWLALALIMSSKDNKVIMELLPDLVVKLREAVSSINSDFVKGFEGDEGYAKYCEVSKELIEKASSFAATTTSGVNYVHFTSWCNFGLYDVDYGWGKPIWVSCVADSVDDSMFFNAVILMDTPSGNGIECWVYLNEDEMAILQQDKELLAFSTLDPNPQQLKD</sequence>
<dbReference type="EMBL" id="QZWG01000010">
    <property type="protein sequence ID" value="RZB85962.1"/>
    <property type="molecule type" value="Genomic_DNA"/>
</dbReference>
<reference evidence="5 6" key="2">
    <citation type="submission" date="2018-09" db="EMBL/GenBank/DDBJ databases">
        <title>A high-quality reference genome of wild soybean provides a powerful tool to mine soybean genomes.</title>
        <authorList>
            <person name="Xie M."/>
            <person name="Chung C.Y.L."/>
            <person name="Li M.-W."/>
            <person name="Wong F.-L."/>
            <person name="Chan T.-F."/>
            <person name="Lam H.-M."/>
        </authorList>
    </citation>
    <scope>NUCLEOTIDE SEQUENCE [LARGE SCALE GENOMIC DNA]</scope>
    <source>
        <strain evidence="6">cv. W05</strain>
        <tissue evidence="5">Hypocotyl of etiolated seedlings</tissue>
    </source>
</reference>
<comment type="similarity">
    <text evidence="1">Belongs to the plant acyltransferase family.</text>
</comment>
<protein>
    <submittedName>
        <fullName evidence="4">Vinorine synthase</fullName>
        <ecNumber evidence="4">2.3.1.133</ecNumber>
    </submittedName>
</protein>
<dbReference type="Proteomes" id="UP000289340">
    <property type="component" value="Chromosome 10"/>
</dbReference>
<evidence type="ECO:0000256" key="3">
    <source>
        <dbReference type="ARBA" id="ARBA00023315"/>
    </source>
</evidence>
<organism evidence="4">
    <name type="scientific">Glycine soja</name>
    <name type="common">Wild soybean</name>
    <dbReference type="NCBI Taxonomy" id="3848"/>
    <lineage>
        <taxon>Eukaryota</taxon>
        <taxon>Viridiplantae</taxon>
        <taxon>Streptophyta</taxon>
        <taxon>Embryophyta</taxon>
        <taxon>Tracheophyta</taxon>
        <taxon>Spermatophyta</taxon>
        <taxon>Magnoliopsida</taxon>
        <taxon>eudicotyledons</taxon>
        <taxon>Gunneridae</taxon>
        <taxon>Pentapetalae</taxon>
        <taxon>rosids</taxon>
        <taxon>fabids</taxon>
        <taxon>Fabales</taxon>
        <taxon>Fabaceae</taxon>
        <taxon>Papilionoideae</taxon>
        <taxon>50 kb inversion clade</taxon>
        <taxon>NPAAA clade</taxon>
        <taxon>indigoferoid/millettioid clade</taxon>
        <taxon>Phaseoleae</taxon>
        <taxon>Glycine</taxon>
        <taxon>Glycine subgen. Soja</taxon>
    </lineage>
</organism>
<accession>A0A0B2RX94</accession>
<dbReference type="Gene3D" id="3.30.559.10">
    <property type="entry name" value="Chloramphenicol acetyltransferase-like domain"/>
    <property type="match status" value="2"/>
</dbReference>
<evidence type="ECO:0000313" key="4">
    <source>
        <dbReference type="EMBL" id="KHN36442.1"/>
    </source>
</evidence>
<keyword evidence="3 4" id="KW-0012">Acyltransferase</keyword>
<dbReference type="SMR" id="A0A0B2RX94"/>
<reference evidence="4" key="1">
    <citation type="submission" date="2014-07" db="EMBL/GenBank/DDBJ databases">
        <title>Identification of a novel salt tolerance gene in wild soybean by whole-genome sequencing.</title>
        <authorList>
            <person name="Lam H.-M."/>
            <person name="Qi X."/>
            <person name="Li M.-W."/>
            <person name="Liu X."/>
            <person name="Xie M."/>
            <person name="Ni M."/>
            <person name="Xu X."/>
        </authorList>
    </citation>
    <scope>NUCLEOTIDE SEQUENCE [LARGE SCALE GENOMIC DNA]</scope>
    <source>
        <tissue evidence="4">Root</tissue>
    </source>
</reference>
<dbReference type="AlphaFoldDB" id="A0A0B2RX94"/>
<name>A0A0B2RX94_GLYSO</name>
<gene>
    <name evidence="5" type="ORF">D0Y65_026160</name>
    <name evidence="4" type="ORF">glysoja_041029</name>
</gene>
<evidence type="ECO:0000313" key="5">
    <source>
        <dbReference type="EMBL" id="RZB85962.1"/>
    </source>
</evidence>
<dbReference type="Pfam" id="PF02458">
    <property type="entry name" value="Transferase"/>
    <property type="match status" value="1"/>
</dbReference>
<evidence type="ECO:0000313" key="6">
    <source>
        <dbReference type="Proteomes" id="UP000289340"/>
    </source>
</evidence>
<dbReference type="Proteomes" id="UP000053555">
    <property type="component" value="Unassembled WGS sequence"/>
</dbReference>
<evidence type="ECO:0000256" key="1">
    <source>
        <dbReference type="ARBA" id="ARBA00009861"/>
    </source>
</evidence>
<dbReference type="GO" id="GO:0047172">
    <property type="term" value="F:shikimate O-hydroxycinnamoyltransferase activity"/>
    <property type="evidence" value="ECO:0007669"/>
    <property type="project" value="UniProtKB-EC"/>
</dbReference>